<proteinExistence type="predicted"/>
<evidence type="ECO:0000256" key="1">
    <source>
        <dbReference type="SAM" id="MobiDB-lite"/>
    </source>
</evidence>
<feature type="compositionally biased region" description="Polar residues" evidence="1">
    <location>
        <begin position="24"/>
        <end position="35"/>
    </location>
</feature>
<feature type="region of interest" description="Disordered" evidence="1">
    <location>
        <begin position="9"/>
        <end position="40"/>
    </location>
</feature>
<dbReference type="AlphaFoldDB" id="A0A078A841"/>
<sequence length="340" mass="39510">MYYNKVIDASKKNHQKNNQRKESNNTFHKQSSPSKDQIEMNQESKQDIFSILNKIKGFDNENVIPTFYLPSPSHSRKIIIYFHGNAEDLGHSVDFILSLRIKLKMNVLAVEYPGYGIYKNNKISTNEKTILEDAYYIMQFVTQILKSSPQNIILMGRSIGSGIAIEMASIFEVAALILVSAFTSIKNVVKDQLGDIFSHCIRERFDNYSHFQANRIRCPVFFTHGQQDQLVPVIHTQILYDLCQQQCSMILPKNMTHNEFDFLEDFSYPLYYFLLQLGFIQDDDKNNLAVLSDINFQLEILRSLQTAPNWIGKKKISFQIFCCRQKEDTLLKKLARQILY</sequence>
<feature type="domain" description="Serine hydrolase" evidence="2">
    <location>
        <begin position="154"/>
        <end position="252"/>
    </location>
</feature>
<dbReference type="OMA" id="QLMRHHF"/>
<dbReference type="InterPro" id="IPR029058">
    <property type="entry name" value="AB_hydrolase_fold"/>
</dbReference>
<dbReference type="SUPFAM" id="SSF53474">
    <property type="entry name" value="alpha/beta-Hydrolases"/>
    <property type="match status" value="1"/>
</dbReference>
<dbReference type="InterPro" id="IPR005645">
    <property type="entry name" value="FSH-like_dom"/>
</dbReference>
<dbReference type="InParanoid" id="A0A078A841"/>
<gene>
    <name evidence="3" type="primary">Contig6535.g6993</name>
    <name evidence="3" type="ORF">STYLEM_6718</name>
</gene>
<evidence type="ECO:0000313" key="4">
    <source>
        <dbReference type="Proteomes" id="UP000039865"/>
    </source>
</evidence>
<evidence type="ECO:0000313" key="3">
    <source>
        <dbReference type="EMBL" id="CDW77752.1"/>
    </source>
</evidence>
<dbReference type="Proteomes" id="UP000039865">
    <property type="component" value="Unassembled WGS sequence"/>
</dbReference>
<organism evidence="3 4">
    <name type="scientific">Stylonychia lemnae</name>
    <name type="common">Ciliate</name>
    <dbReference type="NCBI Taxonomy" id="5949"/>
    <lineage>
        <taxon>Eukaryota</taxon>
        <taxon>Sar</taxon>
        <taxon>Alveolata</taxon>
        <taxon>Ciliophora</taxon>
        <taxon>Intramacronucleata</taxon>
        <taxon>Spirotrichea</taxon>
        <taxon>Stichotrichia</taxon>
        <taxon>Sporadotrichida</taxon>
        <taxon>Oxytrichidae</taxon>
        <taxon>Stylonychinae</taxon>
        <taxon>Stylonychia</taxon>
    </lineage>
</organism>
<accession>A0A078A841</accession>
<reference evidence="3 4" key="1">
    <citation type="submission" date="2014-06" db="EMBL/GenBank/DDBJ databases">
        <authorList>
            <person name="Swart Estienne"/>
        </authorList>
    </citation>
    <scope>NUCLEOTIDE SEQUENCE [LARGE SCALE GENOMIC DNA]</scope>
    <source>
        <strain evidence="3 4">130c</strain>
    </source>
</reference>
<dbReference type="EMBL" id="CCKQ01006439">
    <property type="protein sequence ID" value="CDW77752.1"/>
    <property type="molecule type" value="Genomic_DNA"/>
</dbReference>
<dbReference type="PANTHER" id="PTHR12277">
    <property type="entry name" value="ALPHA/BETA HYDROLASE DOMAIN-CONTAINING PROTEIN"/>
    <property type="match status" value="1"/>
</dbReference>
<dbReference type="OrthoDB" id="10249433at2759"/>
<evidence type="ECO:0000259" key="2">
    <source>
        <dbReference type="Pfam" id="PF03959"/>
    </source>
</evidence>
<protein>
    <recommendedName>
        <fullName evidence="2">Serine hydrolase domain-containing protein</fullName>
    </recommendedName>
</protein>
<dbReference type="Gene3D" id="3.40.50.1820">
    <property type="entry name" value="alpha/beta hydrolase"/>
    <property type="match status" value="1"/>
</dbReference>
<dbReference type="Pfam" id="PF03959">
    <property type="entry name" value="FSH1"/>
    <property type="match status" value="1"/>
</dbReference>
<dbReference type="PANTHER" id="PTHR12277:SF197">
    <property type="entry name" value="CHROMOSOME UNDETERMINED SCAFFOLD_38, WHOLE GENOME SHOTGUN SEQUENCE"/>
    <property type="match status" value="1"/>
</dbReference>
<name>A0A078A841_STYLE</name>
<keyword evidence="4" id="KW-1185">Reference proteome</keyword>